<gene>
    <name evidence="17" type="primary">Dere\GG15348</name>
    <name evidence="17" type="synonym">dere_GLEANR_15431</name>
    <name evidence="17" type="synonym">GG15348</name>
    <name evidence="17" type="ORF">Dere_GG15348</name>
</gene>
<keyword evidence="5" id="KW-0963">Cytoplasm</keyword>
<dbReference type="FunFam" id="3.30.1330.20:FF:000009">
    <property type="entry name" value="Tubulin beta chain"/>
    <property type="match status" value="1"/>
</dbReference>
<keyword evidence="11" id="KW-0206">Cytoskeleton</keyword>
<dbReference type="HOGENOM" id="CLU_015718_1_2_1"/>
<comment type="function">
    <text evidence="12 13">Tubulin is the major constituent of microtubules, a cylinder consisting of laterally associated linear protofilaments composed of alpha- and beta-tubulin heterodimers. Microtubules grow by the addition of GTP-tubulin dimers to the microtubule end, where a stabilizing cap forms. Below the cap, tubulin dimers are in GDP-bound state, owing to GTPase activity of alpha-tubulin.</text>
</comment>
<evidence type="ECO:0000256" key="13">
    <source>
        <dbReference type="RuleBase" id="RU000352"/>
    </source>
</evidence>
<evidence type="ECO:0000256" key="8">
    <source>
        <dbReference type="ARBA" id="ARBA00022741"/>
    </source>
</evidence>
<dbReference type="CDD" id="cd02187">
    <property type="entry name" value="beta_tubulin"/>
    <property type="match status" value="1"/>
</dbReference>
<evidence type="ECO:0000256" key="1">
    <source>
        <dbReference type="ARBA" id="ARBA00001946"/>
    </source>
</evidence>
<dbReference type="Proteomes" id="UP000008711">
    <property type="component" value="Unassembled WGS sequence"/>
</dbReference>
<keyword evidence="18" id="KW-1185">Reference proteome</keyword>
<feature type="compositionally biased region" description="Basic and acidic residues" evidence="14">
    <location>
        <begin position="480"/>
        <end position="489"/>
    </location>
</feature>
<comment type="subcellular location">
    <subcellularLocation>
        <location evidence="2">Cytoplasm</location>
        <location evidence="2">Cytoskeleton</location>
    </subcellularLocation>
</comment>
<dbReference type="FunFam" id="3.40.50.1440:FF:000037">
    <property type="entry name" value="Tubulin beta chain"/>
    <property type="match status" value="1"/>
</dbReference>
<keyword evidence="10 13" id="KW-0342">GTP-binding</keyword>
<dbReference type="Pfam" id="PF00091">
    <property type="entry name" value="Tubulin"/>
    <property type="match status" value="1"/>
</dbReference>
<dbReference type="OrthoDB" id="7927693at2759"/>
<dbReference type="InterPro" id="IPR017975">
    <property type="entry name" value="Tubulin_CS"/>
</dbReference>
<protein>
    <recommendedName>
        <fullName evidence="13">Tubulin beta chain</fullName>
    </recommendedName>
</protein>
<dbReference type="GO" id="GO:0005525">
    <property type="term" value="F:GTP binding"/>
    <property type="evidence" value="ECO:0007669"/>
    <property type="project" value="UniProtKB-UniRule"/>
</dbReference>
<evidence type="ECO:0000256" key="3">
    <source>
        <dbReference type="ARBA" id="ARBA00009636"/>
    </source>
</evidence>
<keyword evidence="8 13" id="KW-0547">Nucleotide-binding</keyword>
<evidence type="ECO:0000256" key="7">
    <source>
        <dbReference type="ARBA" id="ARBA00022723"/>
    </source>
</evidence>
<comment type="similarity">
    <text evidence="3 13">Belongs to the tubulin family.</text>
</comment>
<dbReference type="KEGG" id="der:6545437"/>
<dbReference type="GO" id="GO:0005200">
    <property type="term" value="F:structural constituent of cytoskeleton"/>
    <property type="evidence" value="ECO:0007669"/>
    <property type="project" value="EnsemblMetazoa"/>
</dbReference>
<evidence type="ECO:0000256" key="12">
    <source>
        <dbReference type="ARBA" id="ARBA00034296"/>
    </source>
</evidence>
<evidence type="ECO:0000256" key="2">
    <source>
        <dbReference type="ARBA" id="ARBA00004245"/>
    </source>
</evidence>
<feature type="compositionally biased region" description="Gly residues" evidence="14">
    <location>
        <begin position="457"/>
        <end position="471"/>
    </location>
</feature>
<proteinExistence type="inferred from homology"/>
<dbReference type="Gene3D" id="1.10.287.600">
    <property type="entry name" value="Helix hairpin bin"/>
    <property type="match status" value="1"/>
</dbReference>
<dbReference type="PRINTS" id="PR01161">
    <property type="entry name" value="TUBULIN"/>
</dbReference>
<dbReference type="PANTHER" id="PTHR11588">
    <property type="entry name" value="TUBULIN"/>
    <property type="match status" value="1"/>
</dbReference>
<evidence type="ECO:0000259" key="16">
    <source>
        <dbReference type="SMART" id="SM00865"/>
    </source>
</evidence>
<dbReference type="AlphaFoldDB" id="B3NGI6"/>
<evidence type="ECO:0000313" key="17">
    <source>
        <dbReference type="EMBL" id="EDV51152.2"/>
    </source>
</evidence>
<feature type="domain" description="Tubulin/FtsZ GTPase" evidence="15">
    <location>
        <begin position="75"/>
        <end position="270"/>
    </location>
</feature>
<evidence type="ECO:0000256" key="5">
    <source>
        <dbReference type="ARBA" id="ARBA00022490"/>
    </source>
</evidence>
<evidence type="ECO:0000256" key="11">
    <source>
        <dbReference type="ARBA" id="ARBA00023212"/>
    </source>
</evidence>
<sequence>MSEKSGGQDEEVAPSLVVLRSGVWVDDMREIVTLQIGGAGNAIGDAFWHVISHEHGVDYASGRFGGSSPLQLERINVFFNATASKRFYARTILIDTEASTIQRLNASSQLYRPENFVAGTESAGNNFARGYHTDGAAILEQVLESTRREVESVDSLQGFQLLHSIGGGTGSGLTSLIMEALVEQYPDNLLCNYVTIPSPNMSQVVVEPYNALLSAPALVNNSHLTFCLDNEALFQICNRNLKIKTSGHEHINHIVALTMSGITTCLRFPGQLNAGLRKIYVNMVPFPRLHFLIPGFAPLVTCKQQQFSKGTVSELVQQIFSSNNLLCAIDLRKGKLLTAAGIFRGRMSPREVDQLMTGVRNKNINNFVDWIPNNIKTAICDIPPRGLKMSATFIGNTTAIQSLFQRLLDGSIAMLRRKAHLHWYTGEGMEEQEFQDAQQELQAIIDDYRSSAEGEDSGGGGGGGSGRGGSTESGDEEPTAEARCKYCAE</sequence>
<dbReference type="InterPro" id="IPR008280">
    <property type="entry name" value="Tub_FtsZ_C"/>
</dbReference>
<reference evidence="17 18" key="1">
    <citation type="journal article" date="2007" name="Nature">
        <title>Evolution of genes and genomes on the Drosophila phylogeny.</title>
        <authorList>
            <consortium name="Drosophila 12 Genomes Consortium"/>
            <person name="Clark A.G."/>
            <person name="Eisen M.B."/>
            <person name="Smith D.R."/>
            <person name="Bergman C.M."/>
            <person name="Oliver B."/>
            <person name="Markow T.A."/>
            <person name="Kaufman T.C."/>
            <person name="Kellis M."/>
            <person name="Gelbart W."/>
            <person name="Iyer V.N."/>
            <person name="Pollard D.A."/>
            <person name="Sackton T.B."/>
            <person name="Larracuente A.M."/>
            <person name="Singh N.D."/>
            <person name="Abad J.P."/>
            <person name="Abt D.N."/>
            <person name="Adryan B."/>
            <person name="Aguade M."/>
            <person name="Akashi H."/>
            <person name="Anderson W.W."/>
            <person name="Aquadro C.F."/>
            <person name="Ardell D.H."/>
            <person name="Arguello R."/>
            <person name="Artieri C.G."/>
            <person name="Barbash D.A."/>
            <person name="Barker D."/>
            <person name="Barsanti P."/>
            <person name="Batterham P."/>
            <person name="Batzoglou S."/>
            <person name="Begun D."/>
            <person name="Bhutkar A."/>
            <person name="Blanco E."/>
            <person name="Bosak S.A."/>
            <person name="Bradley R.K."/>
            <person name="Brand A.D."/>
            <person name="Brent M.R."/>
            <person name="Brooks A.N."/>
            <person name="Brown R.H."/>
            <person name="Butlin R.K."/>
            <person name="Caggese C."/>
            <person name="Calvi B.R."/>
            <person name="Bernardo de Carvalho A."/>
            <person name="Caspi A."/>
            <person name="Castrezana S."/>
            <person name="Celniker S.E."/>
            <person name="Chang J.L."/>
            <person name="Chapple C."/>
            <person name="Chatterji S."/>
            <person name="Chinwalla A."/>
            <person name="Civetta A."/>
            <person name="Clifton S.W."/>
            <person name="Comeron J.M."/>
            <person name="Costello J.C."/>
            <person name="Coyne J.A."/>
            <person name="Daub J."/>
            <person name="David R.G."/>
            <person name="Delcher A.L."/>
            <person name="Delehaunty K."/>
            <person name="Do C.B."/>
            <person name="Ebling H."/>
            <person name="Edwards K."/>
            <person name="Eickbush T."/>
            <person name="Evans J.D."/>
            <person name="Filipski A."/>
            <person name="Findeiss S."/>
            <person name="Freyhult E."/>
            <person name="Fulton L."/>
            <person name="Fulton R."/>
            <person name="Garcia A.C."/>
            <person name="Gardiner A."/>
            <person name="Garfield D.A."/>
            <person name="Garvin B.E."/>
            <person name="Gibson G."/>
            <person name="Gilbert D."/>
            <person name="Gnerre S."/>
            <person name="Godfrey J."/>
            <person name="Good R."/>
            <person name="Gotea V."/>
            <person name="Gravely B."/>
            <person name="Greenberg A.J."/>
            <person name="Griffiths-Jones S."/>
            <person name="Gross S."/>
            <person name="Guigo R."/>
            <person name="Gustafson E.A."/>
            <person name="Haerty W."/>
            <person name="Hahn M.W."/>
            <person name="Halligan D.L."/>
            <person name="Halpern A.L."/>
            <person name="Halter G.M."/>
            <person name="Han M.V."/>
            <person name="Heger A."/>
            <person name="Hillier L."/>
            <person name="Hinrichs A.S."/>
            <person name="Holmes I."/>
            <person name="Hoskins R.A."/>
            <person name="Hubisz M.J."/>
            <person name="Hultmark D."/>
            <person name="Huntley M.A."/>
            <person name="Jaffe D.B."/>
            <person name="Jagadeeshan S."/>
            <person name="Jeck W.R."/>
            <person name="Johnson J."/>
            <person name="Jones C.D."/>
            <person name="Jordan W.C."/>
            <person name="Karpen G.H."/>
            <person name="Kataoka E."/>
            <person name="Keightley P.D."/>
            <person name="Kheradpour P."/>
            <person name="Kirkness E.F."/>
            <person name="Koerich L.B."/>
            <person name="Kristiansen K."/>
            <person name="Kudrna D."/>
            <person name="Kulathinal R.J."/>
            <person name="Kumar S."/>
            <person name="Kwok R."/>
            <person name="Lander E."/>
            <person name="Langley C.H."/>
            <person name="Lapoint R."/>
            <person name="Lazzaro B.P."/>
            <person name="Lee S.J."/>
            <person name="Levesque L."/>
            <person name="Li R."/>
            <person name="Lin C.F."/>
            <person name="Lin M.F."/>
            <person name="Lindblad-Toh K."/>
            <person name="Llopart A."/>
            <person name="Long M."/>
            <person name="Low L."/>
            <person name="Lozovsky E."/>
            <person name="Lu J."/>
            <person name="Luo M."/>
            <person name="Machado C.A."/>
            <person name="Makalowski W."/>
            <person name="Marzo M."/>
            <person name="Matsuda M."/>
            <person name="Matzkin L."/>
            <person name="McAllister B."/>
            <person name="McBride C.S."/>
            <person name="McKernan B."/>
            <person name="McKernan K."/>
            <person name="Mendez-Lago M."/>
            <person name="Minx P."/>
            <person name="Mollenhauer M.U."/>
            <person name="Montooth K."/>
            <person name="Mount S.M."/>
            <person name="Mu X."/>
            <person name="Myers E."/>
            <person name="Negre B."/>
            <person name="Newfeld S."/>
            <person name="Nielsen R."/>
            <person name="Noor M.A."/>
            <person name="O'Grady P."/>
            <person name="Pachter L."/>
            <person name="Papaceit M."/>
            <person name="Parisi M.J."/>
            <person name="Parisi M."/>
            <person name="Parts L."/>
            <person name="Pedersen J.S."/>
            <person name="Pesole G."/>
            <person name="Phillippy A.M."/>
            <person name="Ponting C.P."/>
            <person name="Pop M."/>
            <person name="Porcelli D."/>
            <person name="Powell J.R."/>
            <person name="Prohaska S."/>
            <person name="Pruitt K."/>
            <person name="Puig M."/>
            <person name="Quesneville H."/>
            <person name="Ram K.R."/>
            <person name="Rand D."/>
            <person name="Rasmussen M.D."/>
            <person name="Reed L.K."/>
            <person name="Reenan R."/>
            <person name="Reily A."/>
            <person name="Remington K.A."/>
            <person name="Rieger T.T."/>
            <person name="Ritchie M.G."/>
            <person name="Robin C."/>
            <person name="Rogers Y.H."/>
            <person name="Rohde C."/>
            <person name="Rozas J."/>
            <person name="Rubenfield M.J."/>
            <person name="Ruiz A."/>
            <person name="Russo S."/>
            <person name="Salzberg S.L."/>
            <person name="Sanchez-Gracia A."/>
            <person name="Saranga D.J."/>
            <person name="Sato H."/>
            <person name="Schaeffer S.W."/>
            <person name="Schatz M.C."/>
            <person name="Schlenke T."/>
            <person name="Schwartz R."/>
            <person name="Segarra C."/>
            <person name="Singh R.S."/>
            <person name="Sirot L."/>
            <person name="Sirota M."/>
            <person name="Sisneros N.B."/>
            <person name="Smith C.D."/>
            <person name="Smith T.F."/>
            <person name="Spieth J."/>
            <person name="Stage D.E."/>
            <person name="Stark A."/>
            <person name="Stephan W."/>
            <person name="Strausberg R.L."/>
            <person name="Strempel S."/>
            <person name="Sturgill D."/>
            <person name="Sutton G."/>
            <person name="Sutton G.G."/>
            <person name="Tao W."/>
            <person name="Teichmann S."/>
            <person name="Tobari Y.N."/>
            <person name="Tomimura Y."/>
            <person name="Tsolas J.M."/>
            <person name="Valente V.L."/>
            <person name="Venter E."/>
            <person name="Venter J.C."/>
            <person name="Vicario S."/>
            <person name="Vieira F.G."/>
            <person name="Vilella A.J."/>
            <person name="Villasante A."/>
            <person name="Walenz B."/>
            <person name="Wang J."/>
            <person name="Wasserman M."/>
            <person name="Watts T."/>
            <person name="Wilson D."/>
            <person name="Wilson R.K."/>
            <person name="Wing R.A."/>
            <person name="Wolfner M.F."/>
            <person name="Wong A."/>
            <person name="Wong G.K."/>
            <person name="Wu C.I."/>
            <person name="Wu G."/>
            <person name="Yamamoto D."/>
            <person name="Yang H.P."/>
            <person name="Yang S.P."/>
            <person name="Yorke J.A."/>
            <person name="Yoshida K."/>
            <person name="Zdobnov E."/>
            <person name="Zhang P."/>
            <person name="Zhang Y."/>
            <person name="Zimin A.V."/>
            <person name="Baldwin J."/>
            <person name="Abdouelleil A."/>
            <person name="Abdulkadir J."/>
            <person name="Abebe A."/>
            <person name="Abera B."/>
            <person name="Abreu J."/>
            <person name="Acer S.C."/>
            <person name="Aftuck L."/>
            <person name="Alexander A."/>
            <person name="An P."/>
            <person name="Anderson E."/>
            <person name="Anderson S."/>
            <person name="Arachi H."/>
            <person name="Azer M."/>
            <person name="Bachantsang P."/>
            <person name="Barry A."/>
            <person name="Bayul T."/>
            <person name="Berlin A."/>
            <person name="Bessette D."/>
            <person name="Bloom T."/>
            <person name="Blye J."/>
            <person name="Boguslavskiy L."/>
            <person name="Bonnet C."/>
            <person name="Boukhgalter B."/>
            <person name="Bourzgui I."/>
            <person name="Brown A."/>
            <person name="Cahill P."/>
            <person name="Channer S."/>
            <person name="Cheshatsang Y."/>
            <person name="Chuda L."/>
            <person name="Citroen M."/>
            <person name="Collymore A."/>
            <person name="Cooke P."/>
            <person name="Costello M."/>
            <person name="D'Aco K."/>
            <person name="Daza R."/>
            <person name="De Haan G."/>
            <person name="DeGray S."/>
            <person name="DeMaso C."/>
            <person name="Dhargay N."/>
            <person name="Dooley K."/>
            <person name="Dooley E."/>
            <person name="Doricent M."/>
            <person name="Dorje P."/>
            <person name="Dorjee K."/>
            <person name="Dupes A."/>
            <person name="Elong R."/>
            <person name="Falk J."/>
            <person name="Farina A."/>
            <person name="Faro S."/>
            <person name="Ferguson D."/>
            <person name="Fisher S."/>
            <person name="Foley C.D."/>
            <person name="Franke A."/>
            <person name="Friedrich D."/>
            <person name="Gadbois L."/>
            <person name="Gearin G."/>
            <person name="Gearin C.R."/>
            <person name="Giannoukos G."/>
            <person name="Goode T."/>
            <person name="Graham J."/>
            <person name="Grandbois E."/>
            <person name="Grewal S."/>
            <person name="Gyaltsen K."/>
            <person name="Hafez N."/>
            <person name="Hagos B."/>
            <person name="Hall J."/>
            <person name="Henson C."/>
            <person name="Hollinger A."/>
            <person name="Honan T."/>
            <person name="Huard M.D."/>
            <person name="Hughes L."/>
            <person name="Hurhula B."/>
            <person name="Husby M.E."/>
            <person name="Kamat A."/>
            <person name="Kanga B."/>
            <person name="Kashin S."/>
            <person name="Khazanovich D."/>
            <person name="Kisner P."/>
            <person name="Lance K."/>
            <person name="Lara M."/>
            <person name="Lee W."/>
            <person name="Lennon N."/>
            <person name="Letendre F."/>
            <person name="LeVine R."/>
            <person name="Lipovsky A."/>
            <person name="Liu X."/>
            <person name="Liu J."/>
            <person name="Liu S."/>
            <person name="Lokyitsang T."/>
            <person name="Lokyitsang Y."/>
            <person name="Lubonja R."/>
            <person name="Lui A."/>
            <person name="MacDonald P."/>
            <person name="Magnisalis V."/>
            <person name="Maru K."/>
            <person name="Matthews C."/>
            <person name="McCusker W."/>
            <person name="McDonough S."/>
            <person name="Mehta T."/>
            <person name="Meldrim J."/>
            <person name="Meneus L."/>
            <person name="Mihai O."/>
            <person name="Mihalev A."/>
            <person name="Mihova T."/>
            <person name="Mittelman R."/>
            <person name="Mlenga V."/>
            <person name="Montmayeur A."/>
            <person name="Mulrain L."/>
            <person name="Navidi A."/>
            <person name="Naylor J."/>
            <person name="Negash T."/>
            <person name="Nguyen T."/>
            <person name="Nguyen N."/>
            <person name="Nicol R."/>
            <person name="Norbu C."/>
            <person name="Norbu N."/>
            <person name="Novod N."/>
            <person name="O'Neill B."/>
            <person name="Osman S."/>
            <person name="Markiewicz E."/>
            <person name="Oyono O.L."/>
            <person name="Patti C."/>
            <person name="Phunkhang P."/>
            <person name="Pierre F."/>
            <person name="Priest M."/>
            <person name="Raghuraman S."/>
            <person name="Rege F."/>
            <person name="Reyes R."/>
            <person name="Rise C."/>
            <person name="Rogov P."/>
            <person name="Ross K."/>
            <person name="Ryan E."/>
            <person name="Settipalli S."/>
            <person name="Shea T."/>
            <person name="Sherpa N."/>
            <person name="Shi L."/>
            <person name="Shih D."/>
            <person name="Sparrow T."/>
            <person name="Spaulding J."/>
            <person name="Stalker J."/>
            <person name="Stange-Thomann N."/>
            <person name="Stavropoulos S."/>
            <person name="Stone C."/>
            <person name="Strader C."/>
            <person name="Tesfaye S."/>
            <person name="Thomson T."/>
            <person name="Thoulutsang Y."/>
            <person name="Thoulutsang D."/>
            <person name="Topham K."/>
            <person name="Topping I."/>
            <person name="Tsamla T."/>
            <person name="Vassiliev H."/>
            <person name="Vo A."/>
            <person name="Wangchuk T."/>
            <person name="Wangdi T."/>
            <person name="Weiand M."/>
            <person name="Wilkinson J."/>
            <person name="Wilson A."/>
            <person name="Yadav S."/>
            <person name="Young G."/>
            <person name="Yu Q."/>
            <person name="Zembek L."/>
            <person name="Zhong D."/>
            <person name="Zimmer A."/>
            <person name="Zwirko Z."/>
            <person name="Jaffe D.B."/>
            <person name="Alvarez P."/>
            <person name="Brockman W."/>
            <person name="Butler J."/>
            <person name="Chin C."/>
            <person name="Gnerre S."/>
            <person name="Grabherr M."/>
            <person name="Kleber M."/>
            <person name="Mauceli E."/>
            <person name="MacCallum I."/>
        </authorList>
    </citation>
    <scope>NUCLEOTIDE SEQUENCE [LARGE SCALE GENOMIC DNA]</scope>
    <source>
        <strain evidence="17 18">TSC#14021-0224.01</strain>
    </source>
</reference>
<dbReference type="InterPro" id="IPR023123">
    <property type="entry name" value="Tubulin_C"/>
</dbReference>
<dbReference type="InterPro" id="IPR003008">
    <property type="entry name" value="Tubulin_FtsZ_GTPase"/>
</dbReference>
<comment type="subunit">
    <text evidence="4 13">Dimer of alpha and beta chains. A typical microtubule is a hollow water-filled tube with an outer diameter of 25 nm and an inner diameter of 15 nM. Alpha-beta heterodimers associate head-to-tail to form protofilaments running lengthwise along the microtubule wall with the beta-tubulin subunit facing the microtubule plus end conferring a structural polarity. Microtubules usually have 13 protofilaments but different protofilament numbers can be found in some organisms and specialized cells.</text>
</comment>
<dbReference type="Gene3D" id="3.30.1330.20">
    <property type="entry name" value="Tubulin/FtsZ, C-terminal domain"/>
    <property type="match status" value="1"/>
</dbReference>
<dbReference type="PROSITE" id="PS00227">
    <property type="entry name" value="TUBULIN"/>
    <property type="match status" value="1"/>
</dbReference>
<dbReference type="GO" id="GO:0046872">
    <property type="term" value="F:metal ion binding"/>
    <property type="evidence" value="ECO:0007669"/>
    <property type="project" value="UniProtKB-KW"/>
</dbReference>
<evidence type="ECO:0000259" key="15">
    <source>
        <dbReference type="SMART" id="SM00864"/>
    </source>
</evidence>
<dbReference type="EMBL" id="CH954178">
    <property type="protein sequence ID" value="EDV51152.2"/>
    <property type="molecule type" value="Genomic_DNA"/>
</dbReference>
<dbReference type="InterPro" id="IPR002453">
    <property type="entry name" value="Beta_tubulin"/>
</dbReference>
<feature type="region of interest" description="Disordered" evidence="14">
    <location>
        <begin position="444"/>
        <end position="489"/>
    </location>
</feature>
<evidence type="ECO:0000313" key="18">
    <source>
        <dbReference type="Proteomes" id="UP000008711"/>
    </source>
</evidence>
<keyword evidence="7" id="KW-0479">Metal-binding</keyword>
<dbReference type="Gene3D" id="3.40.50.1440">
    <property type="entry name" value="Tubulin/FtsZ, GTPase domain"/>
    <property type="match status" value="1"/>
</dbReference>
<feature type="domain" description="Tubulin/FtsZ 2-layer sandwich" evidence="16">
    <location>
        <begin position="272"/>
        <end position="409"/>
    </location>
</feature>
<dbReference type="GO" id="GO:0005874">
    <property type="term" value="C:microtubule"/>
    <property type="evidence" value="ECO:0007669"/>
    <property type="project" value="UniProtKB-KW"/>
</dbReference>
<evidence type="ECO:0000256" key="4">
    <source>
        <dbReference type="ARBA" id="ARBA00011747"/>
    </source>
</evidence>
<dbReference type="PRINTS" id="PR01163">
    <property type="entry name" value="BETATUBULIN"/>
</dbReference>
<dbReference type="SUPFAM" id="SSF55307">
    <property type="entry name" value="Tubulin C-terminal domain-like"/>
    <property type="match status" value="1"/>
</dbReference>
<dbReference type="eggNOG" id="KOG1375">
    <property type="taxonomic scope" value="Eukaryota"/>
</dbReference>
<dbReference type="InterPro" id="IPR018316">
    <property type="entry name" value="Tubulin/FtsZ_2-layer-sand-dom"/>
</dbReference>
<dbReference type="SUPFAM" id="SSF52490">
    <property type="entry name" value="Tubulin nucleotide-binding domain-like"/>
    <property type="match status" value="1"/>
</dbReference>
<organism evidence="17 18">
    <name type="scientific">Drosophila erecta</name>
    <name type="common">Fruit fly</name>
    <dbReference type="NCBI Taxonomy" id="7220"/>
    <lineage>
        <taxon>Eukaryota</taxon>
        <taxon>Metazoa</taxon>
        <taxon>Ecdysozoa</taxon>
        <taxon>Arthropoda</taxon>
        <taxon>Hexapoda</taxon>
        <taxon>Insecta</taxon>
        <taxon>Pterygota</taxon>
        <taxon>Neoptera</taxon>
        <taxon>Endopterygota</taxon>
        <taxon>Diptera</taxon>
        <taxon>Brachycera</taxon>
        <taxon>Muscomorpha</taxon>
        <taxon>Ephydroidea</taxon>
        <taxon>Drosophilidae</taxon>
        <taxon>Drosophila</taxon>
        <taxon>Sophophora</taxon>
    </lineage>
</organism>
<dbReference type="InterPro" id="IPR036525">
    <property type="entry name" value="Tubulin/FtsZ_GTPase_sf"/>
</dbReference>
<keyword evidence="6 13" id="KW-0493">Microtubule</keyword>
<dbReference type="SMART" id="SM00864">
    <property type="entry name" value="Tubulin"/>
    <property type="match status" value="1"/>
</dbReference>
<dbReference type="GO" id="GO:0003924">
    <property type="term" value="F:GTPase activity"/>
    <property type="evidence" value="ECO:0007669"/>
    <property type="project" value="InterPro"/>
</dbReference>
<reference evidence="17 18" key="2">
    <citation type="journal article" date="2008" name="Bioinformatics">
        <title>Assembly reconciliation.</title>
        <authorList>
            <person name="Zimin A.V."/>
            <person name="Smith D.R."/>
            <person name="Sutton G."/>
            <person name="Yorke J.A."/>
        </authorList>
    </citation>
    <scope>NUCLEOTIDE SEQUENCE [LARGE SCALE GENOMIC DNA]</scope>
    <source>
        <strain evidence="17 18">TSC#14021-0224.01</strain>
    </source>
</reference>
<evidence type="ECO:0000256" key="14">
    <source>
        <dbReference type="SAM" id="MobiDB-lite"/>
    </source>
</evidence>
<evidence type="ECO:0000256" key="9">
    <source>
        <dbReference type="ARBA" id="ARBA00022842"/>
    </source>
</evidence>
<comment type="cofactor">
    <cofactor evidence="1">
        <name>Mg(2+)</name>
        <dbReference type="ChEBI" id="CHEBI:18420"/>
    </cofactor>
</comment>
<dbReference type="SMART" id="SM00865">
    <property type="entry name" value="Tubulin_C"/>
    <property type="match status" value="1"/>
</dbReference>
<name>B3NGI6_DROER</name>
<dbReference type="InterPro" id="IPR037103">
    <property type="entry name" value="Tubulin/FtsZ-like_C"/>
</dbReference>
<evidence type="ECO:0000256" key="10">
    <source>
        <dbReference type="ARBA" id="ARBA00023134"/>
    </source>
</evidence>
<dbReference type="Pfam" id="PF03953">
    <property type="entry name" value="Tubulin_C"/>
    <property type="match status" value="1"/>
</dbReference>
<dbReference type="InterPro" id="IPR000217">
    <property type="entry name" value="Tubulin"/>
</dbReference>
<evidence type="ECO:0000256" key="6">
    <source>
        <dbReference type="ARBA" id="ARBA00022701"/>
    </source>
</evidence>
<accession>B3NGI6</accession>
<keyword evidence="9" id="KW-0460">Magnesium</keyword>
<dbReference type="GO" id="GO:0000226">
    <property type="term" value="P:microtubule cytoskeleton organization"/>
    <property type="evidence" value="ECO:0007669"/>
    <property type="project" value="EnsemblMetazoa"/>
</dbReference>